<protein>
    <submittedName>
        <fullName evidence="2">Recombinase family protein</fullName>
    </submittedName>
</protein>
<dbReference type="PROSITE" id="PS51736">
    <property type="entry name" value="RECOMBINASES_3"/>
    <property type="match status" value="1"/>
</dbReference>
<dbReference type="InterPro" id="IPR036162">
    <property type="entry name" value="Resolvase-like_N_sf"/>
</dbReference>
<accession>A0AA90P4Z9</accession>
<organism evidence="2 3">
    <name type="scientific">Peribacillus simplex</name>
    <dbReference type="NCBI Taxonomy" id="1478"/>
    <lineage>
        <taxon>Bacteria</taxon>
        <taxon>Bacillati</taxon>
        <taxon>Bacillota</taxon>
        <taxon>Bacilli</taxon>
        <taxon>Bacillales</taxon>
        <taxon>Bacillaceae</taxon>
        <taxon>Peribacillus</taxon>
    </lineage>
</organism>
<gene>
    <name evidence="2" type="ORF">Q8G35_11525</name>
</gene>
<evidence type="ECO:0000313" key="3">
    <source>
        <dbReference type="Proteomes" id="UP001178277"/>
    </source>
</evidence>
<reference evidence="2" key="1">
    <citation type="submission" date="2023-07" db="EMBL/GenBank/DDBJ databases">
        <title>Murine gut Bacillus species.</title>
        <authorList>
            <person name="Gutman E."/>
            <person name="Hashuel R."/>
            <person name="Litvak Y."/>
        </authorList>
    </citation>
    <scope>NUCLEOTIDE SEQUENCE</scope>
    <source>
        <strain evidence="2">RU283</strain>
    </source>
</reference>
<dbReference type="Proteomes" id="UP001178277">
    <property type="component" value="Unassembled WGS sequence"/>
</dbReference>
<sequence length="59" mass="7024">MIIGYAHVSAKDQNSERKLKKFRDLGIEERYIFIDKHSGKDFNRPQYQGMLLIIFTLIH</sequence>
<evidence type="ECO:0000313" key="2">
    <source>
        <dbReference type="EMBL" id="MDP1419044.1"/>
    </source>
</evidence>
<comment type="caution">
    <text evidence="2">The sequence shown here is derived from an EMBL/GenBank/DDBJ whole genome shotgun (WGS) entry which is preliminary data.</text>
</comment>
<dbReference type="Pfam" id="PF00239">
    <property type="entry name" value="Resolvase"/>
    <property type="match status" value="1"/>
</dbReference>
<dbReference type="Gene3D" id="3.40.50.1390">
    <property type="entry name" value="Resolvase, N-terminal catalytic domain"/>
    <property type="match status" value="1"/>
</dbReference>
<proteinExistence type="predicted"/>
<dbReference type="SUPFAM" id="SSF53041">
    <property type="entry name" value="Resolvase-like"/>
    <property type="match status" value="1"/>
</dbReference>
<dbReference type="AlphaFoldDB" id="A0AA90P4Z9"/>
<dbReference type="GO" id="GO:0000150">
    <property type="term" value="F:DNA strand exchange activity"/>
    <property type="evidence" value="ECO:0007669"/>
    <property type="project" value="InterPro"/>
</dbReference>
<feature type="domain" description="Resolvase/invertase-type recombinase catalytic" evidence="1">
    <location>
        <begin position="1"/>
        <end position="59"/>
    </location>
</feature>
<name>A0AA90P4Z9_9BACI</name>
<dbReference type="InterPro" id="IPR006119">
    <property type="entry name" value="Resolv_N"/>
</dbReference>
<dbReference type="GO" id="GO:0003677">
    <property type="term" value="F:DNA binding"/>
    <property type="evidence" value="ECO:0007669"/>
    <property type="project" value="InterPro"/>
</dbReference>
<evidence type="ECO:0000259" key="1">
    <source>
        <dbReference type="PROSITE" id="PS51736"/>
    </source>
</evidence>
<dbReference type="EMBL" id="JAUUTP010000010">
    <property type="protein sequence ID" value="MDP1419044.1"/>
    <property type="molecule type" value="Genomic_DNA"/>
</dbReference>